<sequence length="998" mass="111696">MSPKELDTFLKVMAKNKCPCKHIVEQRKRMRTEKYATKKRKEPSATSDRGDTDRTKQSNAPSHRLMIPLRRTSEAVATKGDDRDYGTCTNPAENPARRLRLAQNRVDDAPSRPATIATNLPQEADLVDGYCIVCSDETVTRHEEAVAFEATRNRRHPVSTVRSTNGKRPATMRQRDSGSFSHSKNPVTDVVEILPTTLRNWREREERRSGEDPITDAQKTYFNQLVKRRRLVNDQHEKYVATRIDEGKPLQHPEIASRRMGRKKETPEEQAEKIKRAQRLLAMRLGEQLRNGNAFPTDAPAFAPPNFSNSLQTRKEPQEQPATVPKGSKRYTELDDGERGFEQDVQAALREERLRQNRGFEQDAKVAFREERLRPNQQIPDRINSSNRDESEAVLGSAAREKNRADAEARGVPLSPPRPKSPPSIARPPSSSQLKRPPVMDEEAVIDEISRLPVPVAHREVPERPVVDEISRLPPPVSHREVPEHRRSSSTHRSDQDPGRSTARHEAASERQLPMSQADVALAASAAAERVAATIGDGGDELMDRLQEAMGIEDLDARDAALQAVEDDMRREEEVLRELILAKKHSRLKRRIQEVQSGYAQLASHLLNPDATPAPDPPTPATAAALAAEQPSFATLAKQLLAKANQHENRQHQRHHRHPEEGAAASPTELHDQRERQYRDRERHHAPSSRQGLHERDRRYRHRERDSPSEVQFVASRRSSAEHRATSRPKHRSSSTPGFTIAPEVAAALRAQKNRKQPVAPPHRGESTKVAGFEHVSDSRRSHKSVANHSFQERGRRHPQSHHGAEVRRSPTEGGHPTQQHHPKAKGGQPSHQAVGHHAHPPPPPMPPHGMHHAAPMQSPPVHPQHAAVAPHGMHQPAAPFPVLPPAYHVPPQHAWHAAQQAAVAHHQGVPAPIMHPAAAMAAAAAQHQMAAAVAYHHHHHHAQQQQRQHPPTLNHNHHGLAKQNQQPAQSQHQLHAAPQKQNGSSSGNNKHRRVSLQ</sequence>
<feature type="compositionally biased region" description="Basic and acidic residues" evidence="1">
    <location>
        <begin position="330"/>
        <end position="340"/>
    </location>
</feature>
<feature type="compositionally biased region" description="Pro residues" evidence="1">
    <location>
        <begin position="414"/>
        <end position="426"/>
    </location>
</feature>
<feature type="region of interest" description="Disordered" evidence="1">
    <location>
        <begin position="366"/>
        <end position="440"/>
    </location>
</feature>
<feature type="region of interest" description="Disordered" evidence="1">
    <location>
        <begin position="298"/>
        <end position="340"/>
    </location>
</feature>
<proteinExistence type="predicted"/>
<accession>A0A7S1V5N9</accession>
<name>A0A7S1V5N9_9STRA</name>
<feature type="region of interest" description="Disordered" evidence="1">
    <location>
        <begin position="931"/>
        <end position="998"/>
    </location>
</feature>
<feature type="region of interest" description="Disordered" evidence="1">
    <location>
        <begin position="607"/>
        <end position="626"/>
    </location>
</feature>
<feature type="compositionally biased region" description="Polar residues" evidence="1">
    <location>
        <begin position="375"/>
        <end position="386"/>
    </location>
</feature>
<dbReference type="EMBL" id="HBGK01028955">
    <property type="protein sequence ID" value="CAD9287217.1"/>
    <property type="molecule type" value="Transcribed_RNA"/>
</dbReference>
<feature type="compositionally biased region" description="Basic and acidic residues" evidence="1">
    <location>
        <begin position="692"/>
        <end position="708"/>
    </location>
</feature>
<feature type="compositionally biased region" description="Basic and acidic residues" evidence="1">
    <location>
        <begin position="399"/>
        <end position="409"/>
    </location>
</feature>
<feature type="region of interest" description="Disordered" evidence="1">
    <location>
        <begin position="467"/>
        <end position="514"/>
    </location>
</feature>
<organism evidence="2">
    <name type="scientific">Grammatophora oceanica</name>
    <dbReference type="NCBI Taxonomy" id="210454"/>
    <lineage>
        <taxon>Eukaryota</taxon>
        <taxon>Sar</taxon>
        <taxon>Stramenopiles</taxon>
        <taxon>Ochrophyta</taxon>
        <taxon>Bacillariophyta</taxon>
        <taxon>Fragilariophyceae</taxon>
        <taxon>Fragilariophycidae</taxon>
        <taxon>Rhabdonematales</taxon>
        <taxon>Grammatophoraceae</taxon>
        <taxon>Grammatophora</taxon>
    </lineage>
</organism>
<protein>
    <submittedName>
        <fullName evidence="2">Uncharacterized protein</fullName>
    </submittedName>
</protein>
<feature type="compositionally biased region" description="Basic and acidic residues" evidence="1">
    <location>
        <begin position="478"/>
        <end position="509"/>
    </location>
</feature>
<feature type="region of interest" description="Disordered" evidence="1">
    <location>
        <begin position="752"/>
        <end position="880"/>
    </location>
</feature>
<evidence type="ECO:0000313" key="2">
    <source>
        <dbReference type="EMBL" id="CAD9287217.1"/>
    </source>
</evidence>
<feature type="region of interest" description="Disordered" evidence="1">
    <location>
        <begin position="156"/>
        <end position="185"/>
    </location>
</feature>
<reference evidence="2" key="1">
    <citation type="submission" date="2021-01" db="EMBL/GenBank/DDBJ databases">
        <authorList>
            <person name="Corre E."/>
            <person name="Pelletier E."/>
            <person name="Niang G."/>
            <person name="Scheremetjew M."/>
            <person name="Finn R."/>
            <person name="Kale V."/>
            <person name="Holt S."/>
            <person name="Cochrane G."/>
            <person name="Meng A."/>
            <person name="Brown T."/>
            <person name="Cohen L."/>
        </authorList>
    </citation>
    <scope>NUCLEOTIDE SEQUENCE</scope>
    <source>
        <strain evidence="2">CCMP 410</strain>
    </source>
</reference>
<evidence type="ECO:0000256" key="1">
    <source>
        <dbReference type="SAM" id="MobiDB-lite"/>
    </source>
</evidence>
<gene>
    <name evidence="2" type="ORF">GOCE00092_LOCUS15086</name>
</gene>
<feature type="compositionally biased region" description="Basic and acidic residues" evidence="1">
    <location>
        <begin position="669"/>
        <end position="685"/>
    </location>
</feature>
<feature type="compositionally biased region" description="Low complexity" evidence="1">
    <location>
        <begin position="298"/>
        <end position="307"/>
    </location>
</feature>
<feature type="region of interest" description="Disordered" evidence="1">
    <location>
        <begin position="28"/>
        <end position="63"/>
    </location>
</feature>
<dbReference type="AlphaFoldDB" id="A0A7S1V5N9"/>
<feature type="compositionally biased region" description="Polar residues" evidence="1">
    <location>
        <begin position="963"/>
        <end position="989"/>
    </location>
</feature>
<feature type="region of interest" description="Disordered" evidence="1">
    <location>
        <begin position="644"/>
        <end position="740"/>
    </location>
</feature>